<evidence type="ECO:0000256" key="1">
    <source>
        <dbReference type="SAM" id="MobiDB-lite"/>
    </source>
</evidence>
<keyword evidence="3" id="KW-1185">Reference proteome</keyword>
<proteinExistence type="predicted"/>
<feature type="region of interest" description="Disordered" evidence="1">
    <location>
        <begin position="250"/>
        <end position="269"/>
    </location>
</feature>
<dbReference type="OMA" id="LHFYAAN"/>
<organism evidence="2 3">
    <name type="scientific">Metarhizium rileyi (strain RCEF 4871)</name>
    <name type="common">Nomuraea rileyi</name>
    <dbReference type="NCBI Taxonomy" id="1649241"/>
    <lineage>
        <taxon>Eukaryota</taxon>
        <taxon>Fungi</taxon>
        <taxon>Dikarya</taxon>
        <taxon>Ascomycota</taxon>
        <taxon>Pezizomycotina</taxon>
        <taxon>Sordariomycetes</taxon>
        <taxon>Hypocreomycetidae</taxon>
        <taxon>Hypocreales</taxon>
        <taxon>Clavicipitaceae</taxon>
        <taxon>Metarhizium</taxon>
    </lineage>
</organism>
<name>A0A167E1F9_METRR</name>
<feature type="compositionally biased region" description="Low complexity" evidence="1">
    <location>
        <begin position="160"/>
        <end position="175"/>
    </location>
</feature>
<protein>
    <submittedName>
        <fullName evidence="2">Uncharacterized protein</fullName>
    </submittedName>
</protein>
<evidence type="ECO:0000313" key="2">
    <source>
        <dbReference type="EMBL" id="OAA43169.1"/>
    </source>
</evidence>
<feature type="compositionally biased region" description="Polar residues" evidence="1">
    <location>
        <begin position="176"/>
        <end position="185"/>
    </location>
</feature>
<feature type="compositionally biased region" description="Polar residues" evidence="1">
    <location>
        <begin position="250"/>
        <end position="260"/>
    </location>
</feature>
<dbReference type="OrthoDB" id="3641178at2759"/>
<dbReference type="EMBL" id="AZHC01000012">
    <property type="protein sequence ID" value="OAA43169.1"/>
    <property type="molecule type" value="Genomic_DNA"/>
</dbReference>
<comment type="caution">
    <text evidence="2">The sequence shown here is derived from an EMBL/GenBank/DDBJ whole genome shotgun (WGS) entry which is preliminary data.</text>
</comment>
<feature type="region of interest" description="Disordered" evidence="1">
    <location>
        <begin position="23"/>
        <end position="60"/>
    </location>
</feature>
<evidence type="ECO:0000313" key="3">
    <source>
        <dbReference type="Proteomes" id="UP000243498"/>
    </source>
</evidence>
<accession>A0A167E1F9</accession>
<dbReference type="AlphaFoldDB" id="A0A167E1F9"/>
<gene>
    <name evidence="2" type="ORF">NOR_04536</name>
</gene>
<feature type="region of interest" description="Disordered" evidence="1">
    <location>
        <begin position="150"/>
        <end position="202"/>
    </location>
</feature>
<reference evidence="2 3" key="1">
    <citation type="journal article" date="2016" name="Genome Biol. Evol.">
        <title>Divergent and convergent evolution of fungal pathogenicity.</title>
        <authorList>
            <person name="Shang Y."/>
            <person name="Xiao G."/>
            <person name="Zheng P."/>
            <person name="Cen K."/>
            <person name="Zhan S."/>
            <person name="Wang C."/>
        </authorList>
    </citation>
    <scope>NUCLEOTIDE SEQUENCE [LARGE SCALE GENOMIC DNA]</scope>
    <source>
        <strain evidence="2 3">RCEF 4871</strain>
    </source>
</reference>
<dbReference type="Proteomes" id="UP000243498">
    <property type="component" value="Unassembled WGS sequence"/>
</dbReference>
<sequence>MACSIPLPLSRDSRTKQCTAYFPRNEEAGPSMCRPKPTIHQQSEGEDEESPDKMSPVPRNRTEWRVALGEIKRDYMNRRFTQCSKRCHHILDQEDKLDKTHPVHLVYLRFYAATALEMQAQAIHHSSPSRTILLKQAYEHLSLASKLAEQADDDMNRPTSRYSSPFSSLHSPSGSTVSTRMSSPAPSLGSIDEAAFKPSEPSRPKKRVAFCDELMMEPIIRPDSPTLGFDEWLGRSSPEPIYPESILKSAKTSPRMSSPVPTAYASPSMDEAENNDPFFHARSIHRFCTLLDSIRRQITSHMTTLDIEIAACQIPSVPAHTTHELKALDIKARIERLRAQGWKRARFDARRYERLTENALADLVE</sequence>